<reference evidence="7" key="1">
    <citation type="submission" date="2022-11" db="EMBL/GenBank/DDBJ databases">
        <title>Genomic comparisons reveal selection pressure and functional variation between nutritional endosymbionts of cave-adapted and epigean Hawaiian planthoppers.</title>
        <authorList>
            <person name="Gossett J.M."/>
            <person name="Porter M.L."/>
            <person name="Vasquez Y."/>
            <person name="Bennett G.M."/>
            <person name="Chong R.A."/>
        </authorList>
    </citation>
    <scope>NUCLEOTIDE SEQUENCE</scope>
    <source>
        <strain evidence="7">OPOL2</strain>
    </source>
</reference>
<accession>A0AAX3N8Q0</accession>
<dbReference type="AlphaFoldDB" id="A0AAX3N8Q0"/>
<evidence type="ECO:0000256" key="2">
    <source>
        <dbReference type="ARBA" id="ARBA00022540"/>
    </source>
</evidence>
<dbReference type="InterPro" id="IPR027417">
    <property type="entry name" value="P-loop_NTPase"/>
</dbReference>
<protein>
    <submittedName>
        <fullName evidence="7">GTP-binding protein</fullName>
    </submittedName>
</protein>
<evidence type="ECO:0000313" key="7">
    <source>
        <dbReference type="EMBL" id="WDI79233.1"/>
    </source>
</evidence>
<name>A0AAX3N8Q0_9PROT</name>
<dbReference type="Gene3D" id="2.40.30.10">
    <property type="entry name" value="Translation factors"/>
    <property type="match status" value="1"/>
</dbReference>
<gene>
    <name evidence="7" type="ORF">ONB67_00840</name>
</gene>
<dbReference type="GO" id="GO:0003743">
    <property type="term" value="F:translation initiation factor activity"/>
    <property type="evidence" value="ECO:0007669"/>
    <property type="project" value="UniProtKB-KW"/>
</dbReference>
<dbReference type="InterPro" id="IPR000795">
    <property type="entry name" value="T_Tr_GTP-bd_dom"/>
</dbReference>
<keyword evidence="2" id="KW-0396">Initiation factor</keyword>
<dbReference type="InterPro" id="IPR015760">
    <property type="entry name" value="TIF_IF2"/>
</dbReference>
<dbReference type="GO" id="GO:0005737">
    <property type="term" value="C:cytoplasm"/>
    <property type="evidence" value="ECO:0007669"/>
    <property type="project" value="TreeGrafter"/>
</dbReference>
<evidence type="ECO:0000256" key="3">
    <source>
        <dbReference type="ARBA" id="ARBA00022741"/>
    </source>
</evidence>
<sequence>MINSGAILGVFGDVDNGKTTLLSKIFDKIFYEKEGITQKTRVLELNYKKSFFIFIDTPGHYGFSTTINKIIDVSDIYIIVIDILVGLSKNLILILKYILKKKKNSIFLINKIDKVSYIEKKYMIRKIKKDILGLGFLLEENGGENLLINISAKKKIGIEILLENIFLLSSILKKSDKDFGYVLKIKSSRYMKFSNILIIKNGSLNIKDNIYFRNKKVRITNIKRNGLFLKKISNYLTFEFLSDSLEFGEKFYLKKIKTKVKNKIDVLKKNVIFFKSFIFKTDCFSKYYAFKKIMFEFEDKINFLILDVGKLLLSDIKLSESLNQDIIFFSEKKCFNKFVLYFSNIYEIYNFLKKIYKKSKLLSQAKVVKIFKKNEKYFCGCKVLLGVLKNNKKVEIFSKKKISYSEILSLMIKKYKKDSVNEGEYCGVLLKNYKPIIGDLISVYE</sequence>
<evidence type="ECO:0000259" key="6">
    <source>
        <dbReference type="Pfam" id="PF00009"/>
    </source>
</evidence>
<dbReference type="GO" id="GO:0005525">
    <property type="term" value="F:GTP binding"/>
    <property type="evidence" value="ECO:0007669"/>
    <property type="project" value="UniProtKB-KW"/>
</dbReference>
<dbReference type="SUPFAM" id="SSF50447">
    <property type="entry name" value="Translation proteins"/>
    <property type="match status" value="1"/>
</dbReference>
<dbReference type="NCBIfam" id="TIGR00231">
    <property type="entry name" value="small_GTP"/>
    <property type="match status" value="1"/>
</dbReference>
<keyword evidence="5" id="KW-0342">GTP-binding</keyword>
<dbReference type="InterPro" id="IPR005225">
    <property type="entry name" value="Small_GTP-bd"/>
</dbReference>
<comment type="similarity">
    <text evidence="1">Belongs to the TRAFAC class translation factor GTPase superfamily. Classic translation factor GTPase family. IF-2 subfamily.</text>
</comment>
<proteinExistence type="inferred from homology"/>
<organism evidence="7 8">
    <name type="scientific">Candidatus Vidania fulgoroideorum</name>
    <dbReference type="NCBI Taxonomy" id="881286"/>
    <lineage>
        <taxon>Bacteria</taxon>
        <taxon>Pseudomonadati</taxon>
        <taxon>Pseudomonadota</taxon>
        <taxon>Betaproteobacteria</taxon>
        <taxon>Candidatus Vidania</taxon>
    </lineage>
</organism>
<dbReference type="PANTHER" id="PTHR43381:SF5">
    <property type="entry name" value="TR-TYPE G DOMAIN-CONTAINING PROTEIN"/>
    <property type="match status" value="1"/>
</dbReference>
<evidence type="ECO:0000256" key="1">
    <source>
        <dbReference type="ARBA" id="ARBA00007733"/>
    </source>
</evidence>
<dbReference type="PANTHER" id="PTHR43381">
    <property type="entry name" value="TRANSLATION INITIATION FACTOR IF-2-RELATED"/>
    <property type="match status" value="1"/>
</dbReference>
<dbReference type="SUPFAM" id="SSF52540">
    <property type="entry name" value="P-loop containing nucleoside triphosphate hydrolases"/>
    <property type="match status" value="1"/>
</dbReference>
<dbReference type="GO" id="GO:0003924">
    <property type="term" value="F:GTPase activity"/>
    <property type="evidence" value="ECO:0007669"/>
    <property type="project" value="InterPro"/>
</dbReference>
<evidence type="ECO:0000256" key="5">
    <source>
        <dbReference type="ARBA" id="ARBA00023134"/>
    </source>
</evidence>
<dbReference type="Proteomes" id="UP001222373">
    <property type="component" value="Chromosome"/>
</dbReference>
<dbReference type="EMBL" id="CP110500">
    <property type="protein sequence ID" value="WDI79233.1"/>
    <property type="molecule type" value="Genomic_DNA"/>
</dbReference>
<dbReference type="Gene3D" id="3.40.50.300">
    <property type="entry name" value="P-loop containing nucleotide triphosphate hydrolases"/>
    <property type="match status" value="1"/>
</dbReference>
<evidence type="ECO:0000313" key="8">
    <source>
        <dbReference type="Proteomes" id="UP001222373"/>
    </source>
</evidence>
<keyword evidence="4" id="KW-0648">Protein biosynthesis</keyword>
<evidence type="ECO:0000256" key="4">
    <source>
        <dbReference type="ARBA" id="ARBA00022917"/>
    </source>
</evidence>
<keyword evidence="3" id="KW-0547">Nucleotide-binding</keyword>
<feature type="domain" description="Tr-type G" evidence="6">
    <location>
        <begin position="8"/>
        <end position="166"/>
    </location>
</feature>
<dbReference type="Pfam" id="PF00009">
    <property type="entry name" value="GTP_EFTU"/>
    <property type="match status" value="1"/>
</dbReference>
<dbReference type="InterPro" id="IPR009000">
    <property type="entry name" value="Transl_B-barrel_sf"/>
</dbReference>